<dbReference type="AlphaFoldDB" id="A0A8J5HIC6"/>
<keyword evidence="3" id="KW-0934">Plastid</keyword>
<dbReference type="InterPro" id="IPR007378">
    <property type="entry name" value="Tic22-like"/>
</dbReference>
<evidence type="ECO:0000256" key="3">
    <source>
        <dbReference type="ARBA" id="ARBA00022640"/>
    </source>
</evidence>
<evidence type="ECO:0000256" key="1">
    <source>
        <dbReference type="ARBA" id="ARBA00004229"/>
    </source>
</evidence>
<sequence length="149" mass="16850">MLSRSRAVDRGDLRRKSREGDARVRARRRKDRESVNVWGARAREEEKTTGEEVVRVGASVGKRRRPPTSHVVALLATCSQQQATLWLAVLASQACIRSHMAYCNIPMQVGSFEDVLKKMEINDKNSGWDDLIFIPPGKSYTQNIKEVVI</sequence>
<evidence type="ECO:0000313" key="6">
    <source>
        <dbReference type="Proteomes" id="UP000734854"/>
    </source>
</evidence>
<accession>A0A8J5HIC6</accession>
<dbReference type="PANTHER" id="PTHR33926">
    <property type="entry name" value="PROTEIN TIC 22, CHLOROPLASTIC"/>
    <property type="match status" value="1"/>
</dbReference>
<gene>
    <name evidence="5" type="ORF">ZIOFF_015129</name>
</gene>
<feature type="region of interest" description="Disordered" evidence="4">
    <location>
        <begin position="1"/>
        <end position="34"/>
    </location>
</feature>
<reference evidence="5 6" key="1">
    <citation type="submission" date="2020-08" db="EMBL/GenBank/DDBJ databases">
        <title>Plant Genome Project.</title>
        <authorList>
            <person name="Zhang R.-G."/>
        </authorList>
    </citation>
    <scope>NUCLEOTIDE SEQUENCE [LARGE SCALE GENOMIC DNA]</scope>
    <source>
        <tissue evidence="5">Rhizome</tissue>
    </source>
</reference>
<evidence type="ECO:0000256" key="2">
    <source>
        <dbReference type="ARBA" id="ARBA00022528"/>
    </source>
</evidence>
<dbReference type="PANTHER" id="PTHR33926:SF4">
    <property type="entry name" value="PROTEIN TIC 22, CHLOROPLASTIC"/>
    <property type="match status" value="1"/>
</dbReference>
<keyword evidence="6" id="KW-1185">Reference proteome</keyword>
<evidence type="ECO:0000256" key="4">
    <source>
        <dbReference type="SAM" id="MobiDB-lite"/>
    </source>
</evidence>
<evidence type="ECO:0000313" key="5">
    <source>
        <dbReference type="EMBL" id="KAG6525177.1"/>
    </source>
</evidence>
<protein>
    <submittedName>
        <fullName evidence="5">Uncharacterized protein</fullName>
    </submittedName>
</protein>
<dbReference type="GO" id="GO:0015031">
    <property type="term" value="P:protein transport"/>
    <property type="evidence" value="ECO:0007669"/>
    <property type="project" value="InterPro"/>
</dbReference>
<dbReference type="Proteomes" id="UP000734854">
    <property type="component" value="Unassembled WGS sequence"/>
</dbReference>
<dbReference type="EMBL" id="JACMSC010000004">
    <property type="protein sequence ID" value="KAG6525177.1"/>
    <property type="molecule type" value="Genomic_DNA"/>
</dbReference>
<comment type="caution">
    <text evidence="5">The sequence shown here is derived from an EMBL/GenBank/DDBJ whole genome shotgun (WGS) entry which is preliminary data.</text>
</comment>
<organism evidence="5 6">
    <name type="scientific">Zingiber officinale</name>
    <name type="common">Ginger</name>
    <name type="synonym">Amomum zingiber</name>
    <dbReference type="NCBI Taxonomy" id="94328"/>
    <lineage>
        <taxon>Eukaryota</taxon>
        <taxon>Viridiplantae</taxon>
        <taxon>Streptophyta</taxon>
        <taxon>Embryophyta</taxon>
        <taxon>Tracheophyta</taxon>
        <taxon>Spermatophyta</taxon>
        <taxon>Magnoliopsida</taxon>
        <taxon>Liliopsida</taxon>
        <taxon>Zingiberales</taxon>
        <taxon>Zingiberaceae</taxon>
        <taxon>Zingiber</taxon>
    </lineage>
</organism>
<proteinExistence type="predicted"/>
<keyword evidence="2" id="KW-0150">Chloroplast</keyword>
<name>A0A8J5HIC6_ZINOF</name>
<dbReference type="GO" id="GO:0009507">
    <property type="term" value="C:chloroplast"/>
    <property type="evidence" value="ECO:0007669"/>
    <property type="project" value="UniProtKB-SubCell"/>
</dbReference>
<comment type="subcellular location">
    <subcellularLocation>
        <location evidence="1">Plastid</location>
        <location evidence="1">Chloroplast</location>
    </subcellularLocation>
</comment>
<dbReference type="Pfam" id="PF04278">
    <property type="entry name" value="Tic22"/>
    <property type="match status" value="1"/>
</dbReference>
<feature type="compositionally biased region" description="Basic and acidic residues" evidence="4">
    <location>
        <begin position="1"/>
        <end position="24"/>
    </location>
</feature>